<gene>
    <name evidence="3" type="ORF">CMQ_1475</name>
</gene>
<dbReference type="GO" id="GO:0005975">
    <property type="term" value="P:carbohydrate metabolic process"/>
    <property type="evidence" value="ECO:0007669"/>
    <property type="project" value="InterPro"/>
</dbReference>
<dbReference type="InterPro" id="IPR050546">
    <property type="entry name" value="Glycosyl_Hydrlase_16"/>
</dbReference>
<accession>F0XDM7</accession>
<name>F0XDM7_GROCL</name>
<dbReference type="AlphaFoldDB" id="F0XDM7"/>
<dbReference type="SUPFAM" id="SSF49899">
    <property type="entry name" value="Concanavalin A-like lectins/glucanases"/>
    <property type="match status" value="1"/>
</dbReference>
<keyword evidence="4" id="KW-1185">Reference proteome</keyword>
<dbReference type="GO" id="GO:0004553">
    <property type="term" value="F:hydrolase activity, hydrolyzing O-glycosyl compounds"/>
    <property type="evidence" value="ECO:0007669"/>
    <property type="project" value="InterPro"/>
</dbReference>
<dbReference type="PANTHER" id="PTHR10963">
    <property type="entry name" value="GLYCOSYL HYDROLASE-RELATED"/>
    <property type="match status" value="1"/>
</dbReference>
<dbReference type="EMBL" id="GL629765">
    <property type="protein sequence ID" value="EFX04547.1"/>
    <property type="molecule type" value="Genomic_DNA"/>
</dbReference>
<dbReference type="Gene3D" id="2.60.120.200">
    <property type="match status" value="2"/>
</dbReference>
<evidence type="ECO:0000313" key="4">
    <source>
        <dbReference type="Proteomes" id="UP000007796"/>
    </source>
</evidence>
<feature type="chain" id="PRO_5003262077" evidence="1">
    <location>
        <begin position="18"/>
        <end position="254"/>
    </location>
</feature>
<proteinExistence type="predicted"/>
<organism evidence="4">
    <name type="scientific">Grosmannia clavigera (strain kw1407 / UAMH 11150)</name>
    <name type="common">Blue stain fungus</name>
    <name type="synonym">Graphiocladiella clavigera</name>
    <dbReference type="NCBI Taxonomy" id="655863"/>
    <lineage>
        <taxon>Eukaryota</taxon>
        <taxon>Fungi</taxon>
        <taxon>Dikarya</taxon>
        <taxon>Ascomycota</taxon>
        <taxon>Pezizomycotina</taxon>
        <taxon>Sordariomycetes</taxon>
        <taxon>Sordariomycetidae</taxon>
        <taxon>Ophiostomatales</taxon>
        <taxon>Ophiostomataceae</taxon>
        <taxon>Leptographium</taxon>
    </lineage>
</organism>
<evidence type="ECO:0000259" key="2">
    <source>
        <dbReference type="PROSITE" id="PS51762"/>
    </source>
</evidence>
<dbReference type="InterPro" id="IPR000757">
    <property type="entry name" value="Beta-glucanase-like"/>
</dbReference>
<dbReference type="Proteomes" id="UP000007796">
    <property type="component" value="Unassembled WGS sequence"/>
</dbReference>
<dbReference type="PANTHER" id="PTHR10963:SF60">
    <property type="entry name" value="GRAM-NEGATIVE BACTERIA-BINDING PROTEIN 1-RELATED"/>
    <property type="match status" value="1"/>
</dbReference>
<dbReference type="RefSeq" id="XP_014174029.1">
    <property type="nucleotide sequence ID" value="XM_014318554.1"/>
</dbReference>
<sequence>MFSSALIVSLLPALTAAFSLPSYNGLSTVWHDDFWGNAGDSPNVTHWNVITGDLGLNNELETYTESNENLQISGGGTLQLIPRRNSSTSSGWTSARIESVDSYTPVPGKNTRSMREGTSWPLCGELDILEQVNGKLTGYGTAHCENHCEEPTGRQGYTSIPSGSNFHTWRLDWDRTSNNWQTESITWSLDGVDFFSINGTTIGDQATWSTLAHSPFYILLNVAVGGTMAGNPDSNTLDGYDSMMEVAYVAVYSS</sequence>
<evidence type="ECO:0000256" key="1">
    <source>
        <dbReference type="SAM" id="SignalP"/>
    </source>
</evidence>
<dbReference type="eggNOG" id="ENOG502S1W9">
    <property type="taxonomic scope" value="Eukaryota"/>
</dbReference>
<feature type="domain" description="GH16" evidence="2">
    <location>
        <begin position="21"/>
        <end position="254"/>
    </location>
</feature>
<evidence type="ECO:0000313" key="3">
    <source>
        <dbReference type="EMBL" id="EFX04547.1"/>
    </source>
</evidence>
<reference evidence="3 4" key="1">
    <citation type="journal article" date="2011" name="Proc. Natl. Acad. Sci. U.S.A.">
        <title>Genome and transcriptome analyses of the mountain pine beetle-fungal symbiont Grosmannia clavigera, a lodgepole pine pathogen.</title>
        <authorList>
            <person name="DiGuistini S."/>
            <person name="Wang Y."/>
            <person name="Liao N.Y."/>
            <person name="Taylor G."/>
            <person name="Tanguay P."/>
            <person name="Feau N."/>
            <person name="Henrissat B."/>
            <person name="Chan S.K."/>
            <person name="Hesse-Orce U."/>
            <person name="Alamouti S.M."/>
            <person name="Tsui C.K.M."/>
            <person name="Docking R.T."/>
            <person name="Levasseur A."/>
            <person name="Haridas S."/>
            <person name="Robertson G."/>
            <person name="Birol I."/>
            <person name="Holt R.A."/>
            <person name="Marra M.A."/>
            <person name="Hamelin R.C."/>
            <person name="Hirst M."/>
            <person name="Jones S.J.M."/>
            <person name="Bohlmann J."/>
            <person name="Breuil C."/>
        </authorList>
    </citation>
    <scope>NUCLEOTIDE SEQUENCE [LARGE SCALE GENOMIC DNA]</scope>
    <source>
        <strain evidence="4">kw1407 / UAMH 11150</strain>
    </source>
</reference>
<feature type="signal peptide" evidence="1">
    <location>
        <begin position="1"/>
        <end position="17"/>
    </location>
</feature>
<dbReference type="PROSITE" id="PS51762">
    <property type="entry name" value="GH16_2"/>
    <property type="match status" value="1"/>
</dbReference>
<dbReference type="OrthoDB" id="192832at2759"/>
<dbReference type="InterPro" id="IPR013320">
    <property type="entry name" value="ConA-like_dom_sf"/>
</dbReference>
<keyword evidence="1" id="KW-0732">Signal</keyword>
<dbReference type="InParanoid" id="F0XDM7"/>
<dbReference type="STRING" id="655863.F0XDM7"/>
<protein>
    <submittedName>
        <fullName evidence="3">Beta-glucanase</fullName>
    </submittedName>
</protein>
<dbReference type="GeneID" id="25974357"/>
<dbReference type="HOGENOM" id="CLU_019533_3_1_1"/>